<dbReference type="PANTHER" id="PTHR31361">
    <property type="entry name" value="BETA-GLUCAN SYNTHESIS-ASSOCIATED PROTEIN KRE6-RELATED"/>
    <property type="match status" value="1"/>
</dbReference>
<organism evidence="7 8">
    <name type="scientific">Marasmiellus scandens</name>
    <dbReference type="NCBI Taxonomy" id="2682957"/>
    <lineage>
        <taxon>Eukaryota</taxon>
        <taxon>Fungi</taxon>
        <taxon>Dikarya</taxon>
        <taxon>Basidiomycota</taxon>
        <taxon>Agaricomycotina</taxon>
        <taxon>Agaricomycetes</taxon>
        <taxon>Agaricomycetidae</taxon>
        <taxon>Agaricales</taxon>
        <taxon>Marasmiineae</taxon>
        <taxon>Omphalotaceae</taxon>
        <taxon>Marasmiellus</taxon>
    </lineage>
</organism>
<keyword evidence="8" id="KW-1185">Reference proteome</keyword>
<evidence type="ECO:0000256" key="6">
    <source>
        <dbReference type="SAM" id="Phobius"/>
    </source>
</evidence>
<feature type="compositionally biased region" description="Basic and acidic residues" evidence="5">
    <location>
        <begin position="120"/>
        <end position="133"/>
    </location>
</feature>
<feature type="region of interest" description="Disordered" evidence="5">
    <location>
        <begin position="1"/>
        <end position="92"/>
    </location>
</feature>
<evidence type="ECO:0000256" key="2">
    <source>
        <dbReference type="ARBA" id="ARBA00023136"/>
    </source>
</evidence>
<evidence type="ECO:0000256" key="1">
    <source>
        <dbReference type="ARBA" id="ARBA00004370"/>
    </source>
</evidence>
<evidence type="ECO:0000313" key="7">
    <source>
        <dbReference type="EMBL" id="KAK7462988.1"/>
    </source>
</evidence>
<name>A0ABR1JK84_9AGAR</name>
<dbReference type="PANTHER" id="PTHR31361:SF1">
    <property type="entry name" value="BETA-GLUCAN SYNTHESIS-ASSOCIATED PROTEIN KRE6-RELATED"/>
    <property type="match status" value="1"/>
</dbReference>
<keyword evidence="6" id="KW-1133">Transmembrane helix</keyword>
<comment type="subcellular location">
    <subcellularLocation>
        <location evidence="1">Membrane</location>
    </subcellularLocation>
</comment>
<sequence length="253" mass="27202">MNSLARDPSRQGRGMYSQPSVSPSSASLISNSSYRNSRGSNSSHSGPVYSNPFVRGPGSIRSVSSRETRETHTSSDSPYSVPASNGRSVQSHVSSISDKYSLAADPQSWGLSLNSPDTDDFLHNPDPKRDMKNDSGGSILNQRSLSNVGCLLLLGVALVGLFAGYPLASYFTRHPLAKFGAFNVGGLNASGQVPEMTGNWGLIDLDTPDSARTFPSYTNGEDLVLVFSDEFNEEGRSFYPGDDPYWEAGKCHC</sequence>
<evidence type="ECO:0000256" key="3">
    <source>
        <dbReference type="ARBA" id="ARBA00023180"/>
    </source>
</evidence>
<keyword evidence="6" id="KW-0812">Transmembrane</keyword>
<accession>A0ABR1JK84</accession>
<feature type="compositionally biased region" description="Polar residues" evidence="5">
    <location>
        <begin position="82"/>
        <end position="92"/>
    </location>
</feature>
<protein>
    <submittedName>
        <fullName evidence="7">Uncharacterized protein</fullName>
    </submittedName>
</protein>
<dbReference type="EMBL" id="JBANRG010000010">
    <property type="protein sequence ID" value="KAK7462988.1"/>
    <property type="molecule type" value="Genomic_DNA"/>
</dbReference>
<keyword evidence="2 6" id="KW-0472">Membrane</keyword>
<feature type="transmembrane region" description="Helical" evidence="6">
    <location>
        <begin position="148"/>
        <end position="168"/>
    </location>
</feature>
<comment type="caution">
    <text evidence="7">The sequence shown here is derived from an EMBL/GenBank/DDBJ whole genome shotgun (WGS) entry which is preliminary data.</text>
</comment>
<feature type="compositionally biased region" description="Basic and acidic residues" evidence="5">
    <location>
        <begin position="64"/>
        <end position="73"/>
    </location>
</feature>
<gene>
    <name evidence="7" type="ORF">VKT23_007569</name>
</gene>
<keyword evidence="3" id="KW-0325">Glycoprotein</keyword>
<evidence type="ECO:0000256" key="5">
    <source>
        <dbReference type="SAM" id="MobiDB-lite"/>
    </source>
</evidence>
<keyword evidence="4" id="KW-0961">Cell wall biogenesis/degradation</keyword>
<evidence type="ECO:0000256" key="4">
    <source>
        <dbReference type="ARBA" id="ARBA00023316"/>
    </source>
</evidence>
<evidence type="ECO:0000313" key="8">
    <source>
        <dbReference type="Proteomes" id="UP001498398"/>
    </source>
</evidence>
<proteinExistence type="predicted"/>
<feature type="compositionally biased region" description="Low complexity" evidence="5">
    <location>
        <begin position="17"/>
        <end position="46"/>
    </location>
</feature>
<dbReference type="InterPro" id="IPR005629">
    <property type="entry name" value="Skn1/Kre6/Sbg1"/>
</dbReference>
<dbReference type="Proteomes" id="UP001498398">
    <property type="component" value="Unassembled WGS sequence"/>
</dbReference>
<dbReference type="Pfam" id="PF03935">
    <property type="entry name" value="SKN1_KRE6_Sbg1"/>
    <property type="match status" value="1"/>
</dbReference>
<feature type="region of interest" description="Disordered" evidence="5">
    <location>
        <begin position="109"/>
        <end position="135"/>
    </location>
</feature>
<reference evidence="7 8" key="1">
    <citation type="submission" date="2024-01" db="EMBL/GenBank/DDBJ databases">
        <title>A draft genome for the cacao thread blight pathogen Marasmiellus scandens.</title>
        <authorList>
            <person name="Baruah I.K."/>
            <person name="Leung J."/>
            <person name="Bukari Y."/>
            <person name="Amoako-Attah I."/>
            <person name="Meinhardt L.W."/>
            <person name="Bailey B.A."/>
            <person name="Cohen S.P."/>
        </authorList>
    </citation>
    <scope>NUCLEOTIDE SEQUENCE [LARGE SCALE GENOMIC DNA]</scope>
    <source>
        <strain evidence="7 8">GH-19</strain>
    </source>
</reference>